<reference evidence="1" key="2">
    <citation type="journal article" date="2015" name="Fish Shellfish Immunol.">
        <title>Early steps in the European eel (Anguilla anguilla)-Vibrio vulnificus interaction in the gills: Role of the RtxA13 toxin.</title>
        <authorList>
            <person name="Callol A."/>
            <person name="Pajuelo D."/>
            <person name="Ebbesson L."/>
            <person name="Teles M."/>
            <person name="MacKenzie S."/>
            <person name="Amaro C."/>
        </authorList>
    </citation>
    <scope>NUCLEOTIDE SEQUENCE</scope>
</reference>
<dbReference type="AlphaFoldDB" id="A0A0E9QSE1"/>
<evidence type="ECO:0000313" key="1">
    <source>
        <dbReference type="EMBL" id="JAH19200.1"/>
    </source>
</evidence>
<proteinExistence type="predicted"/>
<accession>A0A0E9QSE1</accession>
<organism evidence="1">
    <name type="scientific">Anguilla anguilla</name>
    <name type="common">European freshwater eel</name>
    <name type="synonym">Muraena anguilla</name>
    <dbReference type="NCBI Taxonomy" id="7936"/>
    <lineage>
        <taxon>Eukaryota</taxon>
        <taxon>Metazoa</taxon>
        <taxon>Chordata</taxon>
        <taxon>Craniata</taxon>
        <taxon>Vertebrata</taxon>
        <taxon>Euteleostomi</taxon>
        <taxon>Actinopterygii</taxon>
        <taxon>Neopterygii</taxon>
        <taxon>Teleostei</taxon>
        <taxon>Anguilliformes</taxon>
        <taxon>Anguillidae</taxon>
        <taxon>Anguilla</taxon>
    </lineage>
</organism>
<name>A0A0E9QSE1_ANGAN</name>
<sequence>MRIAIVFCKSFEYFERMYIHFRVLGGLWDEVC</sequence>
<dbReference type="EMBL" id="GBXM01089377">
    <property type="protein sequence ID" value="JAH19200.1"/>
    <property type="molecule type" value="Transcribed_RNA"/>
</dbReference>
<protein>
    <submittedName>
        <fullName evidence="1">Uncharacterized protein</fullName>
    </submittedName>
</protein>
<reference evidence="1" key="1">
    <citation type="submission" date="2014-11" db="EMBL/GenBank/DDBJ databases">
        <authorList>
            <person name="Amaro Gonzalez C."/>
        </authorList>
    </citation>
    <scope>NUCLEOTIDE SEQUENCE</scope>
</reference>